<feature type="domain" description="SteA-like C-terminal" evidence="6">
    <location>
        <begin position="335"/>
        <end position="386"/>
    </location>
</feature>
<dbReference type="GO" id="GO:0005524">
    <property type="term" value="F:ATP binding"/>
    <property type="evidence" value="ECO:0007669"/>
    <property type="project" value="UniProtKB-KW"/>
</dbReference>
<accession>A0A6B8TX77</accession>
<evidence type="ECO:0000256" key="1">
    <source>
        <dbReference type="ARBA" id="ARBA00022679"/>
    </source>
</evidence>
<dbReference type="GO" id="GO:0004788">
    <property type="term" value="F:thiamine diphosphokinase activity"/>
    <property type="evidence" value="ECO:0007669"/>
    <property type="project" value="InterPro"/>
</dbReference>
<dbReference type="AlphaFoldDB" id="A0A6B8TX77"/>
<dbReference type="InterPro" id="IPR022215">
    <property type="entry name" value="SteA-like_C"/>
</dbReference>
<dbReference type="Gene3D" id="3.40.50.10240">
    <property type="entry name" value="Thiamin pyrophosphokinase, catalytic domain"/>
    <property type="match status" value="1"/>
</dbReference>
<evidence type="ECO:0000313" key="7">
    <source>
        <dbReference type="EMBL" id="QGS35713.1"/>
    </source>
</evidence>
<sequence>MSLFSKKTVDEPGIKGVVRDCLRSDRALNKLGEGDIVVIDAPDVTRVLAQRIIDAKAGAVVNTGAFTTGAVPNFGPQMLLDADVILVENAVPSEASKIRDGKVHRLYEGKLYLGDRRVAAGDEVTMDKISKDFDDARTGMVDRLEAFSGNFVEFAATESPLYVDGLGIPDVETKLAGRKVLLVSPGAGHEETLKNLKGFIREFDPVLIGVDAGADALVGQGYEPDLIIGDPEGIRSETLRSGARVILPADPDGHAQGLEHIQDLGIGAMTFPALSDSATDLALVLADHHGASMIVNVGSRLDQDDVYGGADQRGLPSALLSRLKAGDKLVDGDVVADLYRVEGGGLRLMWALLAIIVALAVIIAIAGTAGDGSVGENLVDTWNSIALWFQGLFN</sequence>
<dbReference type="NCBIfam" id="NF040608">
    <property type="entry name" value="division_SteA"/>
    <property type="match status" value="1"/>
</dbReference>
<organism evidence="7 8">
    <name type="scientific">Corynebacterium xerosis</name>
    <dbReference type="NCBI Taxonomy" id="1725"/>
    <lineage>
        <taxon>Bacteria</taxon>
        <taxon>Bacillati</taxon>
        <taxon>Actinomycetota</taxon>
        <taxon>Actinomycetes</taxon>
        <taxon>Mycobacteriales</taxon>
        <taxon>Corynebacteriaceae</taxon>
        <taxon>Corynebacterium</taxon>
    </lineage>
</organism>
<evidence type="ECO:0000256" key="2">
    <source>
        <dbReference type="ARBA" id="ARBA00022741"/>
    </source>
</evidence>
<keyword evidence="4" id="KW-0067">ATP-binding</keyword>
<keyword evidence="5" id="KW-0812">Transmembrane</keyword>
<dbReference type="EMBL" id="CP046322">
    <property type="protein sequence ID" value="QGS35713.1"/>
    <property type="molecule type" value="Genomic_DNA"/>
</dbReference>
<keyword evidence="5" id="KW-1133">Transmembrane helix</keyword>
<keyword evidence="2" id="KW-0547">Nucleotide-binding</keyword>
<keyword evidence="3 7" id="KW-0418">Kinase</keyword>
<dbReference type="InterPro" id="IPR047795">
    <property type="entry name" value="Put_SteA-like"/>
</dbReference>
<reference evidence="7 8" key="1">
    <citation type="submission" date="2019-11" db="EMBL/GenBank/DDBJ databases">
        <title>FDA dAtabase for Regulatory Grade micrObial Sequences (FDA-ARGOS): Supporting development and validation of Infectious Disease Dx tests.</title>
        <authorList>
            <person name="Kerrigan L."/>
            <person name="Long C."/>
            <person name="Tallon L."/>
            <person name="Sadzewicz L."/>
            <person name="Vavikolanu K."/>
            <person name="Mehta A."/>
            <person name="Aluvathingal J."/>
            <person name="Nadendla S."/>
            <person name="Yan Y."/>
            <person name="Sichtig H."/>
        </authorList>
    </citation>
    <scope>NUCLEOTIDE SEQUENCE [LARGE SCALE GENOMIC DNA]</scope>
    <source>
        <strain evidence="7 8">FDAARGOS_674</strain>
    </source>
</reference>
<dbReference type="KEGG" id="cxe:FOB82_12895"/>
<dbReference type="GO" id="GO:0016301">
    <property type="term" value="F:kinase activity"/>
    <property type="evidence" value="ECO:0007669"/>
    <property type="project" value="UniProtKB-KW"/>
</dbReference>
<gene>
    <name evidence="7" type="ORF">FOB82_12895</name>
</gene>
<dbReference type="Pfam" id="PF12555">
    <property type="entry name" value="SteA-like_C"/>
    <property type="match status" value="1"/>
</dbReference>
<evidence type="ECO:0000256" key="4">
    <source>
        <dbReference type="ARBA" id="ARBA00022840"/>
    </source>
</evidence>
<dbReference type="Proteomes" id="UP000426857">
    <property type="component" value="Chromosome"/>
</dbReference>
<dbReference type="SUPFAM" id="SSF63999">
    <property type="entry name" value="Thiamin pyrophosphokinase, catalytic domain"/>
    <property type="match status" value="1"/>
</dbReference>
<dbReference type="RefSeq" id="WP_155870854.1">
    <property type="nucleotide sequence ID" value="NZ_CP046322.1"/>
</dbReference>
<keyword evidence="1" id="KW-0808">Transferase</keyword>
<protein>
    <submittedName>
        <fullName evidence="7">Thiamine pyrophosphokinase</fullName>
    </submittedName>
</protein>
<dbReference type="InterPro" id="IPR036759">
    <property type="entry name" value="TPK_catalytic_sf"/>
</dbReference>
<evidence type="ECO:0000313" key="8">
    <source>
        <dbReference type="Proteomes" id="UP000426857"/>
    </source>
</evidence>
<dbReference type="GO" id="GO:0009229">
    <property type="term" value="P:thiamine diphosphate biosynthetic process"/>
    <property type="evidence" value="ECO:0007669"/>
    <property type="project" value="InterPro"/>
</dbReference>
<name>A0A6B8TX77_9CORY</name>
<evidence type="ECO:0000256" key="3">
    <source>
        <dbReference type="ARBA" id="ARBA00022777"/>
    </source>
</evidence>
<proteinExistence type="predicted"/>
<feature type="transmembrane region" description="Helical" evidence="5">
    <location>
        <begin position="348"/>
        <end position="369"/>
    </location>
</feature>
<evidence type="ECO:0000256" key="5">
    <source>
        <dbReference type="SAM" id="Phobius"/>
    </source>
</evidence>
<evidence type="ECO:0000259" key="6">
    <source>
        <dbReference type="Pfam" id="PF12555"/>
    </source>
</evidence>
<keyword evidence="5" id="KW-0472">Membrane</keyword>